<evidence type="ECO:0000313" key="8">
    <source>
        <dbReference type="EMBL" id="WEU39633.1"/>
    </source>
</evidence>
<sequence length="57" mass="6750">MTKYLRKCTVCGKYTILKEICPYCSNPTRTPHPAKFSLTDNYGVYRRKLKRMDEDKS</sequence>
<dbReference type="GO" id="GO:0030515">
    <property type="term" value="F:snoRNA binding"/>
    <property type="evidence" value="ECO:0007669"/>
    <property type="project" value="InterPro"/>
</dbReference>
<dbReference type="Proteomes" id="UP000186851">
    <property type="component" value="Chromosome"/>
</dbReference>
<evidence type="ECO:0000256" key="4">
    <source>
        <dbReference type="ARBA" id="ARBA00022517"/>
    </source>
</evidence>
<comment type="similarity">
    <text evidence="2 7">Belongs to the NOP10 family.</text>
</comment>
<reference evidence="8" key="1">
    <citation type="journal article" date="2017" name="Nature">
        <title>Asgard archaea illuminate the origin of eukaryotic cellular complexity.</title>
        <authorList>
            <person name="Zaremba-Niedzwiedzka K."/>
            <person name="Caceres E.F."/>
            <person name="Saw J.H."/>
            <person name="Backstrom D."/>
            <person name="Juzokaite L."/>
            <person name="Vancaester E."/>
            <person name="Seitz K.W."/>
            <person name="Anantharaman K."/>
            <person name="Starnawski P."/>
            <person name="Kjeldsen K.U."/>
            <person name="Scott M.B."/>
            <person name="Nunoura T."/>
            <person name="Banfield J.F."/>
            <person name="Schramm A."/>
            <person name="Baker B.J."/>
            <person name="Spang A."/>
            <person name="Ettema T.J.G."/>
        </authorList>
    </citation>
    <scope>NUCLEOTIDE SEQUENCE</scope>
    <source>
        <strain evidence="8">LCB_4</strain>
    </source>
</reference>
<gene>
    <name evidence="7" type="primary">nop10</name>
    <name evidence="8" type="ORF">OdinLCB4_003875</name>
</gene>
<dbReference type="Pfam" id="PF04135">
    <property type="entry name" value="Nop10p"/>
    <property type="match status" value="1"/>
</dbReference>
<evidence type="ECO:0000256" key="3">
    <source>
        <dbReference type="ARBA" id="ARBA00018821"/>
    </source>
</evidence>
<dbReference type="SUPFAM" id="SSF144210">
    <property type="entry name" value="Nop10-like SnoRNP"/>
    <property type="match status" value="1"/>
</dbReference>
<dbReference type="GO" id="GO:0006364">
    <property type="term" value="P:rRNA processing"/>
    <property type="evidence" value="ECO:0007669"/>
    <property type="project" value="UniProtKB-UniRule"/>
</dbReference>
<reference evidence="8" key="2">
    <citation type="journal article" date="2022" name="Nat. Microbiol.">
        <title>A closed Candidatus Odinarchaeum chromosome exposes Asgard archaeal viruses.</title>
        <authorList>
            <person name="Tamarit D."/>
            <person name="Caceres E.F."/>
            <person name="Krupovic M."/>
            <person name="Nijland R."/>
            <person name="Eme L."/>
            <person name="Robinson N.P."/>
            <person name="Ettema T.J.G."/>
        </authorList>
    </citation>
    <scope>NUCLEOTIDE SEQUENCE</scope>
    <source>
        <strain evidence="8">LCB_4</strain>
    </source>
</reference>
<dbReference type="Gene3D" id="2.20.28.40">
    <property type="entry name" value="H/ACA ribonucleoprotein complex, subunit Nop10"/>
    <property type="match status" value="1"/>
</dbReference>
<keyword evidence="6 7" id="KW-0687">Ribonucleoprotein</keyword>
<evidence type="ECO:0000313" key="9">
    <source>
        <dbReference type="Proteomes" id="UP000186851"/>
    </source>
</evidence>
<keyword evidence="4 7" id="KW-0690">Ribosome biogenesis</keyword>
<keyword evidence="5 7" id="KW-0698">rRNA processing</keyword>
<evidence type="ECO:0000256" key="6">
    <source>
        <dbReference type="ARBA" id="ARBA00023274"/>
    </source>
</evidence>
<dbReference type="KEGG" id="oyw:OdinLCB4_003875"/>
<dbReference type="InterPro" id="IPR007264">
    <property type="entry name" value="H/ACA_rnp_Nop10"/>
</dbReference>
<dbReference type="GO" id="GO:1990904">
    <property type="term" value="C:ribonucleoprotein complex"/>
    <property type="evidence" value="ECO:0007669"/>
    <property type="project" value="UniProtKB-KW"/>
</dbReference>
<evidence type="ECO:0000256" key="5">
    <source>
        <dbReference type="ARBA" id="ARBA00022552"/>
    </source>
</evidence>
<dbReference type="InterPro" id="IPR023532">
    <property type="entry name" value="Nop10_arc-typ"/>
</dbReference>
<dbReference type="GO" id="GO:0001522">
    <property type="term" value="P:pseudouridine synthesis"/>
    <property type="evidence" value="ECO:0007669"/>
    <property type="project" value="InterPro"/>
</dbReference>
<organism evidence="8 9">
    <name type="scientific">Odinarchaeota yellowstonii (strain LCB_4)</name>
    <dbReference type="NCBI Taxonomy" id="1841599"/>
    <lineage>
        <taxon>Archaea</taxon>
        <taxon>Promethearchaeati</taxon>
        <taxon>Candidatus Odinarchaeota</taxon>
        <taxon>Candidatus Odinarchaeia</taxon>
        <taxon>Candidatus Odinarchaeales</taxon>
        <taxon>Candidatus Odinarchaeaceae</taxon>
        <taxon>Candidatus Odinarchaeum</taxon>
    </lineage>
</organism>
<dbReference type="InterPro" id="IPR036756">
    <property type="entry name" value="H/ACA_rnp_Nop10_sf"/>
</dbReference>
<dbReference type="AlphaFoldDB" id="A0AAF0D102"/>
<name>A0AAF0D102_ODILC</name>
<comment type="function">
    <text evidence="1 7">Involved in ribosome biogenesis; more specifically in 18S rRNA pseudouridylation and in cleavage of pre-rRNA.</text>
</comment>
<dbReference type="HAMAP" id="MF_00803">
    <property type="entry name" value="Nop10"/>
    <property type="match status" value="1"/>
</dbReference>
<protein>
    <recommendedName>
        <fullName evidence="3 7">Ribosome biogenesis protein Nop10</fullName>
    </recommendedName>
</protein>
<evidence type="ECO:0000256" key="2">
    <source>
        <dbReference type="ARBA" id="ARBA00009462"/>
    </source>
</evidence>
<dbReference type="EMBL" id="CP091871">
    <property type="protein sequence ID" value="WEU39633.1"/>
    <property type="molecule type" value="Genomic_DNA"/>
</dbReference>
<evidence type="ECO:0000256" key="1">
    <source>
        <dbReference type="ARBA" id="ARBA00002325"/>
    </source>
</evidence>
<accession>A0AAF0D102</accession>
<proteinExistence type="inferred from homology"/>
<evidence type="ECO:0000256" key="7">
    <source>
        <dbReference type="HAMAP-Rule" id="MF_00803"/>
    </source>
</evidence>